<keyword evidence="5" id="KW-0809">Transit peptide</keyword>
<dbReference type="InterPro" id="IPR040395">
    <property type="entry name" value="TTC19"/>
</dbReference>
<evidence type="ECO:0000313" key="7">
    <source>
        <dbReference type="EMBL" id="GAA37027.2"/>
    </source>
</evidence>
<keyword evidence="3" id="KW-0677">Repeat</keyword>
<keyword evidence="8" id="KW-1185">Reference proteome</keyword>
<protein>
    <submittedName>
        <fullName evidence="7">Tetratricopeptide repeat protein 19 mitochondrial</fullName>
    </submittedName>
</protein>
<evidence type="ECO:0000313" key="8">
    <source>
        <dbReference type="Proteomes" id="UP000008909"/>
    </source>
</evidence>
<dbReference type="Proteomes" id="UP000008909">
    <property type="component" value="Unassembled WGS sequence"/>
</dbReference>
<dbReference type="Gene3D" id="1.25.40.10">
    <property type="entry name" value="Tetratricopeptide repeat domain"/>
    <property type="match status" value="1"/>
</dbReference>
<organism evidence="7 8">
    <name type="scientific">Clonorchis sinensis</name>
    <name type="common">Chinese liver fluke</name>
    <dbReference type="NCBI Taxonomy" id="79923"/>
    <lineage>
        <taxon>Eukaryota</taxon>
        <taxon>Metazoa</taxon>
        <taxon>Spiralia</taxon>
        <taxon>Lophotrochozoa</taxon>
        <taxon>Platyhelminthes</taxon>
        <taxon>Trematoda</taxon>
        <taxon>Digenea</taxon>
        <taxon>Opisthorchiida</taxon>
        <taxon>Opisthorchiata</taxon>
        <taxon>Opisthorchiidae</taxon>
        <taxon>Clonorchis</taxon>
    </lineage>
</organism>
<dbReference type="PANTHER" id="PTHR13143">
    <property type="entry name" value="TETRATRICOPEPTIDE REPEAT PROTEIN 19"/>
    <property type="match status" value="1"/>
</dbReference>
<feature type="non-terminal residue" evidence="7">
    <location>
        <position position="1"/>
    </location>
</feature>
<dbReference type="GO" id="GO:0005743">
    <property type="term" value="C:mitochondrial inner membrane"/>
    <property type="evidence" value="ECO:0007669"/>
    <property type="project" value="TreeGrafter"/>
</dbReference>
<dbReference type="AlphaFoldDB" id="H2KVR4"/>
<keyword evidence="4" id="KW-0802">TPR repeat</keyword>
<evidence type="ECO:0000256" key="1">
    <source>
        <dbReference type="ARBA" id="ARBA00004173"/>
    </source>
</evidence>
<keyword evidence="6" id="KW-0496">Mitochondrion</keyword>
<evidence type="ECO:0000256" key="3">
    <source>
        <dbReference type="ARBA" id="ARBA00022737"/>
    </source>
</evidence>
<dbReference type="GO" id="GO:0034551">
    <property type="term" value="P:mitochondrial respiratory chain complex III assembly"/>
    <property type="evidence" value="ECO:0007669"/>
    <property type="project" value="InterPro"/>
</dbReference>
<name>H2KVR4_CLOSI</name>
<gene>
    <name evidence="7" type="ORF">CLF_112935</name>
</gene>
<comment type="subcellular location">
    <subcellularLocation>
        <location evidence="1">Mitochondrion</location>
    </subcellularLocation>
</comment>
<evidence type="ECO:0000256" key="6">
    <source>
        <dbReference type="ARBA" id="ARBA00023128"/>
    </source>
</evidence>
<accession>H2KVR4</accession>
<dbReference type="PANTHER" id="PTHR13143:SF6">
    <property type="entry name" value="TETRATRICOPEPTIDE REPEAT PROTEIN 19, MITOCHONDRIAL"/>
    <property type="match status" value="1"/>
</dbReference>
<dbReference type="Pfam" id="PF13424">
    <property type="entry name" value="TPR_12"/>
    <property type="match status" value="1"/>
</dbReference>
<dbReference type="EMBL" id="DF144872">
    <property type="protein sequence ID" value="GAA37027.2"/>
    <property type="molecule type" value="Genomic_DNA"/>
</dbReference>
<dbReference type="InterPro" id="IPR011990">
    <property type="entry name" value="TPR-like_helical_dom_sf"/>
</dbReference>
<comment type="similarity">
    <text evidence="2">Belongs to the TTC19 family.</text>
</comment>
<reference evidence="7" key="1">
    <citation type="journal article" date="2011" name="Genome Biol.">
        <title>The draft genome of the carcinogenic human liver fluke Clonorchis sinensis.</title>
        <authorList>
            <person name="Wang X."/>
            <person name="Chen W."/>
            <person name="Huang Y."/>
            <person name="Sun J."/>
            <person name="Men J."/>
            <person name="Liu H."/>
            <person name="Luo F."/>
            <person name="Guo L."/>
            <person name="Lv X."/>
            <person name="Deng C."/>
            <person name="Zhou C."/>
            <person name="Fan Y."/>
            <person name="Li X."/>
            <person name="Huang L."/>
            <person name="Hu Y."/>
            <person name="Liang C."/>
            <person name="Hu X."/>
            <person name="Xu J."/>
            <person name="Yu X."/>
        </authorList>
    </citation>
    <scope>NUCLEOTIDE SEQUENCE [LARGE SCALE GENOMIC DNA]</scope>
    <source>
        <strain evidence="7">Henan</strain>
    </source>
</reference>
<dbReference type="SUPFAM" id="SSF48452">
    <property type="entry name" value="TPR-like"/>
    <property type="match status" value="1"/>
</dbReference>
<evidence type="ECO:0000256" key="2">
    <source>
        <dbReference type="ARBA" id="ARBA00008219"/>
    </source>
</evidence>
<evidence type="ECO:0000256" key="4">
    <source>
        <dbReference type="ARBA" id="ARBA00022803"/>
    </source>
</evidence>
<evidence type="ECO:0000256" key="5">
    <source>
        <dbReference type="ARBA" id="ARBA00022946"/>
    </source>
</evidence>
<sequence length="384" mass="42993">NQTGALAFGLNVGIHLRLISPITMETFFRFGSTGPRTVWFGKHPEGSSFETPTTTAQSSRMSNYFASPILPLVAALSWPVMNRKNKEDIEAETKELFNDALRSAWASDFVSAERTLNKLIRHLRAAYFKHLISDVEYLHQRSRVSAELANVNLALGKLSTAEKLLKEVIRNVTASGIPTDDAMVVELSLKLALVYQKMSRLEEAASGFLYCIQTQENRFASGNIEDADQRSNEQALLGMCHNYYSKFLFENGESEKALEHAKKALELANKLYAGDHFNCLHLLCDVSVLLIDLNKFSEARACLEHAEKLVRARLAQDSTDVDGVQSCLAHILLQRVALEAQDEQVIAAKTYANEVSKVASLLHAPKTVLEQLKDYRKRYNLDVQ</sequence>
<proteinExistence type="inferred from homology"/>